<dbReference type="Gene3D" id="2.60.40.4070">
    <property type="match status" value="1"/>
</dbReference>
<dbReference type="FunFam" id="3.10.310.40:FF:000001">
    <property type="entry name" value="Alanine--tRNA ligase"/>
    <property type="match status" value="1"/>
</dbReference>
<keyword evidence="11" id="KW-0963">Cytoplasm</keyword>
<keyword evidence="4 11" id="KW-0479">Metal-binding</keyword>
<keyword evidence="10 11" id="KW-0030">Aminoacyl-tRNA synthetase</keyword>
<sequence>MIRFFFVSDYSQTYEGWYIDDICLGDTLNVDLEYFRAIPKDRACLLEWQTVEVDPDLRGFNLYRREATSPNSTLKELSKSSSLSTSMGLSDIGYIKVNNELITGYGIYRYLDDGLINNVDYQYLLEAVYSDNSENLASTYGTPGSQNPLSFTVRKNYPNPFSTATTIVFDLPESSAVNISIYDISGRKVLTALDEFMEAGTHRVKLVAISDEGRMLPSGVYLLRLSAGENYCIKRIVSQVMHEMKWEEIYDKFIKYFVERGHKEVPSSSIIPVGDPTLLFTSAGMVQFKRVFAGLEKRGYSRAVTIQKCFRMTDIDKIGETLRHHTFFLMMGNFSFGDYFKREAIEWGWDCLTNYYGIDERKLLVTVYKDDEEAYKLWSEHMGLSSQRIYKLGEKDNFWGPAGDTGACGPSSEIYYDLGEEYGCGKRDCKPGCDCDRFFEVWNLVFPQYNKTETGELKPLPKPGIDTGMGFERLAMILQGTFDPYTTDMFRPIIESLSHLTGIDYTNENIKTVRVIIDHIRALTFALSEGIMPSNEGRGYVMRRLIRRAMLRGRMAGVEKPFLNQLIPSVVGIYGGRYPELKSAEESIINIVKGEEEMFNQTLSTGLERFERIVEEAKRENRDCLSGEEAFQLYDTYGFPIEMTVDIAATYRYSVDVEGFKREMEKQRQRSRVGLGLQHRGTIMDTMMNFKGYECYRSQGRVLGVIIGDEEVEKAREGNRAGIIVSPTPFYPGGGGQVNDTGSISKGKSILRVEECQIREDGNILHIGEVLRGDFKVGDEVVGEIDVDKRRETERHHTATHLLHYALRQVFGEEVKQSGSYVNSERLRFDYTIGRQPTREELLEVEQLVNEKILSDDEVSYSFKLLKEAHKEGVIALFEDKYGEVVRVLSIGDYSKELCGGTHVRRTGEIGSFYILSDSAVSAGVRRIEAVCGLSAVRYSKEVEEVVRKASMFLNTTPDGVVDRIKVLKDEVKRLERRLSALTSRLGMDLISEIESSKKEIKGVIFYGVALDDLDDNALRNLIDRFKDRYSNKAMVIALVSTVDNRVKIFIGCTREAIGRGLKAGDIARVGAEVCGGGGGGRDDFAQAGGKDTSKVDDAIERIRAFIGEKVTYDITD</sequence>
<keyword evidence="8 11" id="KW-0694">RNA-binding</keyword>
<evidence type="ECO:0000313" key="13">
    <source>
        <dbReference type="EMBL" id="OQX90627.1"/>
    </source>
</evidence>
<feature type="binding site" evidence="11">
    <location>
        <position position="801"/>
    </location>
    <ligand>
        <name>Zn(2+)</name>
        <dbReference type="ChEBI" id="CHEBI:29105"/>
    </ligand>
</feature>
<dbReference type="InterPro" id="IPR003156">
    <property type="entry name" value="DHHA1_dom"/>
</dbReference>
<keyword evidence="3 11" id="KW-0436">Ligase</keyword>
<comment type="catalytic activity">
    <reaction evidence="11">
        <text>tRNA(Ala) + L-alanine + ATP = L-alanyl-tRNA(Ala) + AMP + diphosphate</text>
        <dbReference type="Rhea" id="RHEA:12540"/>
        <dbReference type="Rhea" id="RHEA-COMP:9657"/>
        <dbReference type="Rhea" id="RHEA-COMP:9923"/>
        <dbReference type="ChEBI" id="CHEBI:30616"/>
        <dbReference type="ChEBI" id="CHEBI:33019"/>
        <dbReference type="ChEBI" id="CHEBI:57972"/>
        <dbReference type="ChEBI" id="CHEBI:78442"/>
        <dbReference type="ChEBI" id="CHEBI:78497"/>
        <dbReference type="ChEBI" id="CHEBI:456215"/>
        <dbReference type="EC" id="6.1.1.7"/>
    </reaction>
</comment>
<evidence type="ECO:0000256" key="8">
    <source>
        <dbReference type="ARBA" id="ARBA00022884"/>
    </source>
</evidence>
<comment type="caution">
    <text evidence="13">The sequence shown here is derived from an EMBL/GenBank/DDBJ whole genome shotgun (WGS) entry which is preliminary data.</text>
</comment>
<dbReference type="SMART" id="SM00863">
    <property type="entry name" value="tRNA_SAD"/>
    <property type="match status" value="1"/>
</dbReference>
<keyword evidence="9 11" id="KW-0648">Protein biosynthesis</keyword>
<dbReference type="InterPro" id="IPR023033">
    <property type="entry name" value="Ala_tRNA_ligase_euk/bac"/>
</dbReference>
<dbReference type="GO" id="GO:0002161">
    <property type="term" value="F:aminoacyl-tRNA deacylase activity"/>
    <property type="evidence" value="ECO:0007669"/>
    <property type="project" value="TreeGrafter"/>
</dbReference>
<dbReference type="InterPro" id="IPR018163">
    <property type="entry name" value="Thr/Ala-tRNA-synth_IIc_edit"/>
</dbReference>
<evidence type="ECO:0000256" key="4">
    <source>
        <dbReference type="ARBA" id="ARBA00022723"/>
    </source>
</evidence>
<dbReference type="InterPro" id="IPR018165">
    <property type="entry name" value="Ala-tRNA-synth_IIc_core"/>
</dbReference>
<dbReference type="FunFam" id="3.30.54.20:FF:000001">
    <property type="entry name" value="Alanine--tRNA ligase"/>
    <property type="match status" value="1"/>
</dbReference>
<dbReference type="Gene3D" id="3.30.980.10">
    <property type="entry name" value="Threonyl-trna Synthetase, Chain A, domain 2"/>
    <property type="match status" value="1"/>
</dbReference>
<dbReference type="InterPro" id="IPR013783">
    <property type="entry name" value="Ig-like_fold"/>
</dbReference>
<feature type="binding site" evidence="11">
    <location>
        <position position="903"/>
    </location>
    <ligand>
        <name>Zn(2+)</name>
        <dbReference type="ChEBI" id="CHEBI:29105"/>
    </ligand>
</feature>
<evidence type="ECO:0000256" key="11">
    <source>
        <dbReference type="HAMAP-Rule" id="MF_00036"/>
    </source>
</evidence>
<dbReference type="CDD" id="cd00673">
    <property type="entry name" value="AlaRS_core"/>
    <property type="match status" value="1"/>
</dbReference>
<evidence type="ECO:0000256" key="7">
    <source>
        <dbReference type="ARBA" id="ARBA00022840"/>
    </source>
</evidence>
<dbReference type="InterPro" id="IPR045864">
    <property type="entry name" value="aa-tRNA-synth_II/BPL/LPL"/>
</dbReference>
<dbReference type="PRINTS" id="PR00980">
    <property type="entry name" value="TRNASYNTHALA"/>
</dbReference>
<evidence type="ECO:0000256" key="10">
    <source>
        <dbReference type="ARBA" id="ARBA00023146"/>
    </source>
</evidence>
<dbReference type="Gene3D" id="3.30.54.20">
    <property type="match status" value="1"/>
</dbReference>
<comment type="similarity">
    <text evidence="1 11">Belongs to the class-II aminoacyl-tRNA synthetase family.</text>
</comment>
<dbReference type="PANTHER" id="PTHR11777">
    <property type="entry name" value="ALANYL-TRNA SYNTHETASE"/>
    <property type="match status" value="1"/>
</dbReference>
<dbReference type="Pfam" id="PF02272">
    <property type="entry name" value="DHHA1"/>
    <property type="match status" value="1"/>
</dbReference>
<evidence type="ECO:0000313" key="14">
    <source>
        <dbReference type="Proteomes" id="UP000192611"/>
    </source>
</evidence>
<dbReference type="SUPFAM" id="SSF50447">
    <property type="entry name" value="Translation proteins"/>
    <property type="match status" value="1"/>
</dbReference>
<dbReference type="AlphaFoldDB" id="A0A1W9S1W8"/>
<gene>
    <name evidence="11" type="primary">alaS</name>
    <name evidence="13" type="ORF">B6D57_02485</name>
</gene>
<evidence type="ECO:0000256" key="5">
    <source>
        <dbReference type="ARBA" id="ARBA00022741"/>
    </source>
</evidence>
<comment type="subcellular location">
    <subcellularLocation>
        <location evidence="11">Cytoplasm</location>
    </subcellularLocation>
</comment>
<dbReference type="FunFam" id="3.30.930.10:FF:000004">
    <property type="entry name" value="Alanine--tRNA ligase"/>
    <property type="match status" value="1"/>
</dbReference>
<dbReference type="NCBIfam" id="TIGR00344">
    <property type="entry name" value="alaS"/>
    <property type="match status" value="1"/>
</dbReference>
<reference evidence="14" key="1">
    <citation type="submission" date="2017-03" db="EMBL/GenBank/DDBJ databases">
        <title>Novel pathways for hydrocarbon cycling and metabolic interdependencies in hydrothermal sediment communities.</title>
        <authorList>
            <person name="Dombrowski N."/>
            <person name="Seitz K."/>
            <person name="Teske A."/>
            <person name="Baker B."/>
        </authorList>
    </citation>
    <scope>NUCLEOTIDE SEQUENCE [LARGE SCALE GENOMIC DNA]</scope>
</reference>
<dbReference type="InterPro" id="IPR050058">
    <property type="entry name" value="Ala-tRNA_ligase"/>
</dbReference>
<keyword evidence="2 11" id="KW-0820">tRNA-binding</keyword>
<name>A0A1W9S1W8_9BACT</name>
<comment type="cofactor">
    <cofactor evidence="11">
        <name>Zn(2+)</name>
        <dbReference type="ChEBI" id="CHEBI:29105"/>
    </cofactor>
    <text evidence="11">Binds 1 zinc ion per subunit.</text>
</comment>
<keyword evidence="5 11" id="KW-0547">Nucleotide-binding</keyword>
<feature type="domain" description="Alanyl-transfer RNA synthetases family profile" evidence="12">
    <location>
        <begin position="244"/>
        <end position="942"/>
    </location>
</feature>
<dbReference type="InterPro" id="IPR009000">
    <property type="entry name" value="Transl_B-barrel_sf"/>
</dbReference>
<evidence type="ECO:0000259" key="12">
    <source>
        <dbReference type="PROSITE" id="PS50860"/>
    </source>
</evidence>
<dbReference type="InterPro" id="IPR012947">
    <property type="entry name" value="tRNA_SAD"/>
</dbReference>
<evidence type="ECO:0000256" key="3">
    <source>
        <dbReference type="ARBA" id="ARBA00022598"/>
    </source>
</evidence>
<dbReference type="InterPro" id="IPR018164">
    <property type="entry name" value="Ala-tRNA-synth_IIc_N"/>
</dbReference>
<keyword evidence="6 11" id="KW-0862">Zinc</keyword>
<dbReference type="Gene3D" id="6.10.250.550">
    <property type="match status" value="1"/>
</dbReference>
<dbReference type="Gene3D" id="3.30.930.10">
    <property type="entry name" value="Bira Bifunctional Protein, Domain 2"/>
    <property type="match status" value="1"/>
</dbReference>
<dbReference type="Gene3D" id="2.40.30.130">
    <property type="match status" value="1"/>
</dbReference>
<dbReference type="FunFam" id="3.30.980.10:FF:000004">
    <property type="entry name" value="Alanine--tRNA ligase, cytoplasmic"/>
    <property type="match status" value="1"/>
</dbReference>
<dbReference type="GO" id="GO:0006419">
    <property type="term" value="P:alanyl-tRNA aminoacylation"/>
    <property type="evidence" value="ECO:0007669"/>
    <property type="project" value="UniProtKB-UniRule"/>
</dbReference>
<evidence type="ECO:0000256" key="6">
    <source>
        <dbReference type="ARBA" id="ARBA00022833"/>
    </source>
</evidence>
<comment type="function">
    <text evidence="11">Catalyzes the attachment of alanine to tRNA(Ala) in a two-step reaction: alanine is first activated by ATP to form Ala-AMP and then transferred to the acceptor end of tRNA(Ala). Also edits incorrectly charged Ser-tRNA(Ala) and Gly-tRNA(Ala) via its editing domain.</text>
</comment>
<dbReference type="GO" id="GO:0000049">
    <property type="term" value="F:tRNA binding"/>
    <property type="evidence" value="ECO:0007669"/>
    <property type="project" value="UniProtKB-KW"/>
</dbReference>
<accession>A0A1W9S1W8</accession>
<dbReference type="InterPro" id="IPR018162">
    <property type="entry name" value="Ala-tRNA-ligase_IIc_anticod-bd"/>
</dbReference>
<dbReference type="GO" id="GO:0005829">
    <property type="term" value="C:cytosol"/>
    <property type="evidence" value="ECO:0007669"/>
    <property type="project" value="TreeGrafter"/>
</dbReference>
<feature type="binding site" evidence="11">
    <location>
        <position position="899"/>
    </location>
    <ligand>
        <name>Zn(2+)</name>
        <dbReference type="ChEBI" id="CHEBI:29105"/>
    </ligand>
</feature>
<keyword evidence="7 11" id="KW-0067">ATP-binding</keyword>
<dbReference type="Gene3D" id="2.60.40.10">
    <property type="entry name" value="Immunoglobulins"/>
    <property type="match status" value="1"/>
</dbReference>
<dbReference type="InterPro" id="IPR002318">
    <property type="entry name" value="Ala-tRNA-lgiase_IIc"/>
</dbReference>
<dbReference type="EC" id="6.1.1.7" evidence="11"/>
<dbReference type="SUPFAM" id="SSF55681">
    <property type="entry name" value="Class II aaRS and biotin synthetases"/>
    <property type="match status" value="1"/>
</dbReference>
<dbReference type="GO" id="GO:0005524">
    <property type="term" value="F:ATP binding"/>
    <property type="evidence" value="ECO:0007669"/>
    <property type="project" value="UniProtKB-UniRule"/>
</dbReference>
<evidence type="ECO:0000256" key="1">
    <source>
        <dbReference type="ARBA" id="ARBA00008226"/>
    </source>
</evidence>
<evidence type="ECO:0000256" key="9">
    <source>
        <dbReference type="ARBA" id="ARBA00022917"/>
    </source>
</evidence>
<dbReference type="InterPro" id="IPR026444">
    <property type="entry name" value="Secre_tail"/>
</dbReference>
<dbReference type="GO" id="GO:0004813">
    <property type="term" value="F:alanine-tRNA ligase activity"/>
    <property type="evidence" value="ECO:0007669"/>
    <property type="project" value="UniProtKB-UniRule"/>
</dbReference>
<dbReference type="Proteomes" id="UP000192611">
    <property type="component" value="Unassembled WGS sequence"/>
</dbReference>
<dbReference type="Pfam" id="PF01411">
    <property type="entry name" value="tRNA-synt_2c"/>
    <property type="match status" value="1"/>
</dbReference>
<feature type="binding site" evidence="11">
    <location>
        <position position="797"/>
    </location>
    <ligand>
        <name>Zn(2+)</name>
        <dbReference type="ChEBI" id="CHEBI:29105"/>
    </ligand>
</feature>
<dbReference type="GO" id="GO:0008270">
    <property type="term" value="F:zinc ion binding"/>
    <property type="evidence" value="ECO:0007669"/>
    <property type="project" value="UniProtKB-UniRule"/>
</dbReference>
<dbReference type="Pfam" id="PF18962">
    <property type="entry name" value="Por_Secre_tail"/>
    <property type="match status" value="1"/>
</dbReference>
<organism evidence="13 14">
    <name type="scientific">Candidatus Coatesbacteria bacterium 4484_99</name>
    <dbReference type="NCBI Taxonomy" id="1970774"/>
    <lineage>
        <taxon>Bacteria</taxon>
        <taxon>Candidatus Coatesiibacteriota</taxon>
    </lineage>
</organism>
<protein>
    <recommendedName>
        <fullName evidence="11">Alanine--tRNA ligase</fullName>
        <ecNumber evidence="11">6.1.1.7</ecNumber>
    </recommendedName>
    <alternativeName>
        <fullName evidence="11">Alanyl-tRNA synthetase</fullName>
        <shortName evidence="11">AlaRS</shortName>
    </alternativeName>
</protein>
<dbReference type="PANTHER" id="PTHR11777:SF9">
    <property type="entry name" value="ALANINE--TRNA LIGASE, CYTOPLASMIC"/>
    <property type="match status" value="1"/>
</dbReference>
<dbReference type="EMBL" id="NATQ01000038">
    <property type="protein sequence ID" value="OQX90627.1"/>
    <property type="molecule type" value="Genomic_DNA"/>
</dbReference>
<proteinExistence type="inferred from homology"/>
<dbReference type="PROSITE" id="PS50860">
    <property type="entry name" value="AA_TRNA_LIGASE_II_ALA"/>
    <property type="match status" value="1"/>
</dbReference>
<dbReference type="Pfam" id="PF07973">
    <property type="entry name" value="tRNA_SAD"/>
    <property type="match status" value="1"/>
</dbReference>
<comment type="domain">
    <text evidence="11">Consists of three domains; the N-terminal catalytic domain, the editing domain and the C-terminal C-Ala domain. The editing domain removes incorrectly charged amino acids, while the C-Ala domain, along with tRNA(Ala), serves as a bridge to cooperatively bring together the editing and aminoacylation centers thus stimulating deacylation of misacylated tRNAs.</text>
</comment>
<evidence type="ECO:0000256" key="2">
    <source>
        <dbReference type="ARBA" id="ARBA00022555"/>
    </source>
</evidence>
<dbReference type="HAMAP" id="MF_00036_B">
    <property type="entry name" value="Ala_tRNA_synth_B"/>
    <property type="match status" value="1"/>
</dbReference>
<dbReference type="Gene3D" id="3.10.310.40">
    <property type="match status" value="1"/>
</dbReference>
<dbReference type="SUPFAM" id="SSF101353">
    <property type="entry name" value="Putative anticodon-binding domain of alanyl-tRNA synthetase (AlaRS)"/>
    <property type="match status" value="1"/>
</dbReference>
<dbReference type="NCBIfam" id="TIGR04183">
    <property type="entry name" value="Por_Secre_tail"/>
    <property type="match status" value="1"/>
</dbReference>
<dbReference type="SUPFAM" id="SSF55186">
    <property type="entry name" value="ThrRS/AlaRS common domain"/>
    <property type="match status" value="1"/>
</dbReference>